<dbReference type="GO" id="GO:0022857">
    <property type="term" value="F:transmembrane transporter activity"/>
    <property type="evidence" value="ECO:0007669"/>
    <property type="project" value="InterPro"/>
</dbReference>
<evidence type="ECO:0000256" key="7">
    <source>
        <dbReference type="SAM" id="Phobius"/>
    </source>
</evidence>
<evidence type="ECO:0000256" key="2">
    <source>
        <dbReference type="ARBA" id="ARBA00022448"/>
    </source>
</evidence>
<name>A0AAE3VU58_9ACTN</name>
<keyword evidence="2" id="KW-0813">Transport</keyword>
<feature type="transmembrane region" description="Helical" evidence="7">
    <location>
        <begin position="380"/>
        <end position="398"/>
    </location>
</feature>
<dbReference type="InterPro" id="IPR036259">
    <property type="entry name" value="MFS_trans_sf"/>
</dbReference>
<dbReference type="Gene3D" id="1.20.1250.20">
    <property type="entry name" value="MFS general substrate transporter like domains"/>
    <property type="match status" value="1"/>
</dbReference>
<evidence type="ECO:0000313" key="10">
    <source>
        <dbReference type="Proteomes" id="UP001240236"/>
    </source>
</evidence>
<sequence length="411" mass="41860">MTTTTALVRADPALRRLLTVTAVDTVGRGAFFTLTSLYLIGVAGLPAVTVGAGLTVAGGVGVLASLGFGHLADRWSARRMLIALHVVQGGALTAYVLVRDLPTLILVASLVMLAQQGGASVRSAAIGRAFQGEERVRIRALMRTVTNAGIAAGTALAAIPLAVGTAGAYRVTMVAAGVLFLASAVLLRGLPAARVDARPDAGHPAGSGGSGPYRDGRFLLLAALNGIFGIQFGLFEIAVPLWVVHHTAAPDVLVSPLLLLNTALVIALQVRLSRGTSDLRGARRAMTWAGWLMALACLLWAAAGELPTVAAVLTLLAAAAVHTLAEITSSAAGWSISFELAPAGAIGAYQGVYGTGFALGAMVAPVVVTATAVDRGTPGWALLATMFLAAALATRFVIGRAAERAGRVQEA</sequence>
<feature type="transmembrane region" description="Helical" evidence="7">
    <location>
        <begin position="309"/>
        <end position="334"/>
    </location>
</feature>
<dbReference type="InterPro" id="IPR011701">
    <property type="entry name" value="MFS"/>
</dbReference>
<keyword evidence="4 7" id="KW-0812">Transmembrane</keyword>
<keyword evidence="5 7" id="KW-1133">Transmembrane helix</keyword>
<dbReference type="PROSITE" id="PS50850">
    <property type="entry name" value="MFS"/>
    <property type="match status" value="1"/>
</dbReference>
<dbReference type="Pfam" id="PF07690">
    <property type="entry name" value="MFS_1"/>
    <property type="match status" value="1"/>
</dbReference>
<proteinExistence type="predicted"/>
<feature type="transmembrane region" description="Helical" evidence="7">
    <location>
        <begin position="37"/>
        <end position="68"/>
    </location>
</feature>
<dbReference type="PANTHER" id="PTHR23517">
    <property type="entry name" value="RESISTANCE PROTEIN MDTM, PUTATIVE-RELATED-RELATED"/>
    <property type="match status" value="1"/>
</dbReference>
<dbReference type="AlphaFoldDB" id="A0AAE3VU58"/>
<dbReference type="InterPro" id="IPR050171">
    <property type="entry name" value="MFS_Transporters"/>
</dbReference>
<evidence type="ECO:0000256" key="4">
    <source>
        <dbReference type="ARBA" id="ARBA00022692"/>
    </source>
</evidence>
<evidence type="ECO:0000313" key="9">
    <source>
        <dbReference type="EMBL" id="MDQ0364013.1"/>
    </source>
</evidence>
<feature type="transmembrane region" description="Helical" evidence="7">
    <location>
        <begin position="346"/>
        <end position="368"/>
    </location>
</feature>
<feature type="transmembrane region" description="Helical" evidence="7">
    <location>
        <begin position="80"/>
        <end position="98"/>
    </location>
</feature>
<dbReference type="EMBL" id="JAUSUZ010000001">
    <property type="protein sequence ID" value="MDQ0364013.1"/>
    <property type="molecule type" value="Genomic_DNA"/>
</dbReference>
<protein>
    <submittedName>
        <fullName evidence="9">MFS family permease</fullName>
    </submittedName>
</protein>
<feature type="transmembrane region" description="Helical" evidence="7">
    <location>
        <begin position="145"/>
        <end position="163"/>
    </location>
</feature>
<keyword evidence="3" id="KW-1003">Cell membrane</keyword>
<dbReference type="RefSeq" id="WP_307235088.1">
    <property type="nucleotide sequence ID" value="NZ_JAUSUZ010000001.1"/>
</dbReference>
<gene>
    <name evidence="9" type="ORF">J2S42_000682</name>
</gene>
<dbReference type="GO" id="GO:0005886">
    <property type="term" value="C:plasma membrane"/>
    <property type="evidence" value="ECO:0007669"/>
    <property type="project" value="UniProtKB-SubCell"/>
</dbReference>
<dbReference type="PANTHER" id="PTHR23517:SF2">
    <property type="entry name" value="MULTIDRUG RESISTANCE PROTEIN MDTH"/>
    <property type="match status" value="1"/>
</dbReference>
<keyword evidence="10" id="KW-1185">Reference proteome</keyword>
<feature type="transmembrane region" description="Helical" evidence="7">
    <location>
        <begin position="104"/>
        <end position="125"/>
    </location>
</feature>
<reference evidence="9 10" key="1">
    <citation type="submission" date="2023-07" db="EMBL/GenBank/DDBJ databases">
        <title>Sequencing the genomes of 1000 actinobacteria strains.</title>
        <authorList>
            <person name="Klenk H.-P."/>
        </authorList>
    </citation>
    <scope>NUCLEOTIDE SEQUENCE [LARGE SCALE GENOMIC DNA]</scope>
    <source>
        <strain evidence="9 10">DSM 44709</strain>
    </source>
</reference>
<dbReference type="InterPro" id="IPR020846">
    <property type="entry name" value="MFS_dom"/>
</dbReference>
<comment type="subcellular location">
    <subcellularLocation>
        <location evidence="1">Cell membrane</location>
        <topology evidence="1">Multi-pass membrane protein</topology>
    </subcellularLocation>
</comment>
<feature type="transmembrane region" description="Helical" evidence="7">
    <location>
        <begin position="253"/>
        <end position="273"/>
    </location>
</feature>
<comment type="caution">
    <text evidence="9">The sequence shown here is derived from an EMBL/GenBank/DDBJ whole genome shotgun (WGS) entry which is preliminary data.</text>
</comment>
<feature type="transmembrane region" description="Helical" evidence="7">
    <location>
        <begin position="218"/>
        <end position="241"/>
    </location>
</feature>
<feature type="transmembrane region" description="Helical" evidence="7">
    <location>
        <begin position="285"/>
        <end position="303"/>
    </location>
</feature>
<evidence type="ECO:0000256" key="1">
    <source>
        <dbReference type="ARBA" id="ARBA00004651"/>
    </source>
</evidence>
<evidence type="ECO:0000259" key="8">
    <source>
        <dbReference type="PROSITE" id="PS50850"/>
    </source>
</evidence>
<accession>A0AAE3VU58</accession>
<dbReference type="SUPFAM" id="SSF103473">
    <property type="entry name" value="MFS general substrate transporter"/>
    <property type="match status" value="1"/>
</dbReference>
<evidence type="ECO:0000256" key="3">
    <source>
        <dbReference type="ARBA" id="ARBA00022475"/>
    </source>
</evidence>
<keyword evidence="6 7" id="KW-0472">Membrane</keyword>
<evidence type="ECO:0000256" key="6">
    <source>
        <dbReference type="ARBA" id="ARBA00023136"/>
    </source>
</evidence>
<feature type="domain" description="Major facilitator superfamily (MFS) profile" evidence="8">
    <location>
        <begin position="217"/>
        <end position="411"/>
    </location>
</feature>
<organism evidence="9 10">
    <name type="scientific">Catenuloplanes indicus</name>
    <dbReference type="NCBI Taxonomy" id="137267"/>
    <lineage>
        <taxon>Bacteria</taxon>
        <taxon>Bacillati</taxon>
        <taxon>Actinomycetota</taxon>
        <taxon>Actinomycetes</taxon>
        <taxon>Micromonosporales</taxon>
        <taxon>Micromonosporaceae</taxon>
        <taxon>Catenuloplanes</taxon>
    </lineage>
</organism>
<feature type="transmembrane region" description="Helical" evidence="7">
    <location>
        <begin position="169"/>
        <end position="190"/>
    </location>
</feature>
<evidence type="ECO:0000256" key="5">
    <source>
        <dbReference type="ARBA" id="ARBA00022989"/>
    </source>
</evidence>
<dbReference type="Proteomes" id="UP001240236">
    <property type="component" value="Unassembled WGS sequence"/>
</dbReference>